<dbReference type="PROSITE" id="PS51257">
    <property type="entry name" value="PROKAR_LIPOPROTEIN"/>
    <property type="match status" value="1"/>
</dbReference>
<keyword evidence="5 11" id="KW-0732">Signal</keyword>
<dbReference type="SUPFAM" id="SSF54534">
    <property type="entry name" value="FKBP-like"/>
    <property type="match status" value="1"/>
</dbReference>
<dbReference type="EC" id="5.2.1.8" evidence="11"/>
<feature type="signal peptide" evidence="12">
    <location>
        <begin position="1"/>
        <end position="22"/>
    </location>
</feature>
<dbReference type="PANTHER" id="PTHR47245">
    <property type="entry name" value="PEPTIDYLPROLYL ISOMERASE"/>
    <property type="match status" value="1"/>
</dbReference>
<name>A0ABW4BN07_9LACO</name>
<dbReference type="Pfam" id="PF00639">
    <property type="entry name" value="Rotamase"/>
    <property type="match status" value="1"/>
</dbReference>
<dbReference type="InterPro" id="IPR023059">
    <property type="entry name" value="Foldase_PrsA"/>
</dbReference>
<dbReference type="NCBIfam" id="NF003356">
    <property type="entry name" value="PRK04405.1"/>
    <property type="match status" value="1"/>
</dbReference>
<reference evidence="15" key="1">
    <citation type="journal article" date="2019" name="Int. J. Syst. Evol. Microbiol.">
        <title>The Global Catalogue of Microorganisms (GCM) 10K type strain sequencing project: providing services to taxonomists for standard genome sequencing and annotation.</title>
        <authorList>
            <consortium name="The Broad Institute Genomics Platform"/>
            <consortium name="The Broad Institute Genome Sequencing Center for Infectious Disease"/>
            <person name="Wu L."/>
            <person name="Ma J."/>
        </authorList>
    </citation>
    <scope>NUCLEOTIDE SEQUENCE [LARGE SCALE GENOMIC DNA]</scope>
    <source>
        <strain evidence="15">CCM 8937</strain>
    </source>
</reference>
<evidence type="ECO:0000256" key="6">
    <source>
        <dbReference type="ARBA" id="ARBA00023110"/>
    </source>
</evidence>
<protein>
    <recommendedName>
        <fullName evidence="11">Foldase protein PrsA</fullName>
        <ecNumber evidence="11">5.2.1.8</ecNumber>
    </recommendedName>
</protein>
<gene>
    <name evidence="11" type="primary">prsA</name>
    <name evidence="14" type="ORF">ACFQ4R_04250</name>
</gene>
<evidence type="ECO:0000256" key="5">
    <source>
        <dbReference type="ARBA" id="ARBA00022729"/>
    </source>
</evidence>
<dbReference type="Gene3D" id="3.10.50.40">
    <property type="match status" value="1"/>
</dbReference>
<evidence type="ECO:0000256" key="1">
    <source>
        <dbReference type="ARBA" id="ARBA00000971"/>
    </source>
</evidence>
<keyword evidence="6 11" id="KW-0697">Rotamase</keyword>
<dbReference type="HAMAP" id="MF_01145">
    <property type="entry name" value="Foldase_PrsA"/>
    <property type="match status" value="1"/>
</dbReference>
<keyword evidence="8 11" id="KW-0564">Palmitate</keyword>
<evidence type="ECO:0000256" key="9">
    <source>
        <dbReference type="ARBA" id="ARBA00023235"/>
    </source>
</evidence>
<dbReference type="GO" id="GO:0003755">
    <property type="term" value="F:peptidyl-prolyl cis-trans isomerase activity"/>
    <property type="evidence" value="ECO:0007669"/>
    <property type="project" value="UniProtKB-EC"/>
</dbReference>
<comment type="similarity">
    <text evidence="3 11">Belongs to the PrsA family.</text>
</comment>
<dbReference type="PROSITE" id="PS50198">
    <property type="entry name" value="PPIC_PPIASE_2"/>
    <property type="match status" value="1"/>
</dbReference>
<dbReference type="RefSeq" id="WP_125648002.1">
    <property type="nucleotide sequence ID" value="NZ_JBHTOH010000025.1"/>
</dbReference>
<keyword evidence="4 11" id="KW-1003">Cell membrane</keyword>
<comment type="subcellular location">
    <subcellularLocation>
        <location evidence="2 11">Cell membrane</location>
        <topology evidence="2 11">Lipid-anchor</topology>
    </subcellularLocation>
</comment>
<keyword evidence="7 11" id="KW-0472">Membrane</keyword>
<evidence type="ECO:0000256" key="11">
    <source>
        <dbReference type="HAMAP-Rule" id="MF_01145"/>
    </source>
</evidence>
<evidence type="ECO:0000256" key="3">
    <source>
        <dbReference type="ARBA" id="ARBA00006071"/>
    </source>
</evidence>
<dbReference type="SUPFAM" id="SSF109998">
    <property type="entry name" value="Triger factor/SurA peptide-binding domain-like"/>
    <property type="match status" value="1"/>
</dbReference>
<keyword evidence="9 11" id="KW-0413">Isomerase</keyword>
<evidence type="ECO:0000256" key="2">
    <source>
        <dbReference type="ARBA" id="ARBA00004193"/>
    </source>
</evidence>
<accession>A0ABW4BN07</accession>
<dbReference type="EMBL" id="JBHTOH010000025">
    <property type="protein sequence ID" value="MFD1410827.1"/>
    <property type="molecule type" value="Genomic_DNA"/>
</dbReference>
<dbReference type="PANTHER" id="PTHR47245:SF1">
    <property type="entry name" value="FOLDASE PROTEIN PRSA"/>
    <property type="match status" value="1"/>
</dbReference>
<sequence length="299" mass="33055">MKKSIKKLVLAAASVVAVLALAGCSNSKTVVSMKGGKITENEYYEKMKKTTSGQSTLQTMIITKALEDQYGSKVSSKKVDAKFNKFKKTYGSSLSSVLSSNGMTKADLKENIRTNYLTEAALKANKKVTEKNLETQWKSYQPKVTVAHILVAKEDTAKDIIKQLDEGGDFTKLAKKYSTDTATKSNGGKLSAFDNTDTRLDSDFKTAAFKLKQGEYTKTPVKTTYGYHIIKMIKNPGKRKMADHKKELTKQLYDSWLQDSSVMQKVLAKVIKKANVSIKDKDLQNVLSSYVSTSSSSSK</sequence>
<keyword evidence="10 11" id="KW-0449">Lipoprotein</keyword>
<dbReference type="InterPro" id="IPR046357">
    <property type="entry name" value="PPIase_dom_sf"/>
</dbReference>
<dbReference type="InterPro" id="IPR027304">
    <property type="entry name" value="Trigger_fact/SurA_dom_sf"/>
</dbReference>
<comment type="caution">
    <text evidence="14">The sequence shown here is derived from an EMBL/GenBank/DDBJ whole genome shotgun (WGS) entry which is preliminary data.</text>
</comment>
<comment type="function">
    <text evidence="11">Plays a major role in protein secretion by helping the post-translocational extracellular folding of several secreted proteins.</text>
</comment>
<organism evidence="14 15">
    <name type="scientific">Lapidilactobacillus gannanensis</name>
    <dbReference type="NCBI Taxonomy" id="2486002"/>
    <lineage>
        <taxon>Bacteria</taxon>
        <taxon>Bacillati</taxon>
        <taxon>Bacillota</taxon>
        <taxon>Bacilli</taxon>
        <taxon>Lactobacillales</taxon>
        <taxon>Lactobacillaceae</taxon>
        <taxon>Lapidilactobacillus</taxon>
    </lineage>
</organism>
<evidence type="ECO:0000256" key="7">
    <source>
        <dbReference type="ARBA" id="ARBA00023136"/>
    </source>
</evidence>
<dbReference type="Proteomes" id="UP001597191">
    <property type="component" value="Unassembled WGS sequence"/>
</dbReference>
<dbReference type="InterPro" id="IPR050245">
    <property type="entry name" value="PrsA_foldase"/>
</dbReference>
<evidence type="ECO:0000259" key="13">
    <source>
        <dbReference type="PROSITE" id="PS50198"/>
    </source>
</evidence>
<evidence type="ECO:0000256" key="12">
    <source>
        <dbReference type="SAM" id="SignalP"/>
    </source>
</evidence>
<evidence type="ECO:0000313" key="14">
    <source>
        <dbReference type="EMBL" id="MFD1410827.1"/>
    </source>
</evidence>
<comment type="catalytic activity">
    <reaction evidence="1 11">
        <text>[protein]-peptidylproline (omega=180) = [protein]-peptidylproline (omega=0)</text>
        <dbReference type="Rhea" id="RHEA:16237"/>
        <dbReference type="Rhea" id="RHEA-COMP:10747"/>
        <dbReference type="Rhea" id="RHEA-COMP:10748"/>
        <dbReference type="ChEBI" id="CHEBI:83833"/>
        <dbReference type="ChEBI" id="CHEBI:83834"/>
        <dbReference type="EC" id="5.2.1.8"/>
    </reaction>
</comment>
<evidence type="ECO:0000256" key="4">
    <source>
        <dbReference type="ARBA" id="ARBA00022475"/>
    </source>
</evidence>
<keyword evidence="15" id="KW-1185">Reference proteome</keyword>
<feature type="chain" id="PRO_5047147989" description="Foldase protein PrsA" evidence="12">
    <location>
        <begin position="23"/>
        <end position="299"/>
    </location>
</feature>
<evidence type="ECO:0000313" key="15">
    <source>
        <dbReference type="Proteomes" id="UP001597191"/>
    </source>
</evidence>
<dbReference type="InterPro" id="IPR000297">
    <property type="entry name" value="PPIase_PpiC"/>
</dbReference>
<feature type="domain" description="PpiC" evidence="13">
    <location>
        <begin position="141"/>
        <end position="234"/>
    </location>
</feature>
<proteinExistence type="inferred from homology"/>
<evidence type="ECO:0000256" key="8">
    <source>
        <dbReference type="ARBA" id="ARBA00023139"/>
    </source>
</evidence>
<evidence type="ECO:0000256" key="10">
    <source>
        <dbReference type="ARBA" id="ARBA00023288"/>
    </source>
</evidence>